<dbReference type="EMBL" id="JABANO010015276">
    <property type="protein sequence ID" value="KAF4737145.1"/>
    <property type="molecule type" value="Genomic_DNA"/>
</dbReference>
<name>A0A7J6SWL4_PEROL</name>
<protein>
    <submittedName>
        <fullName evidence="6">SM-like, degradation of cytoplasmic mRNAs and positively regulates transcription initiation</fullName>
    </submittedName>
</protein>
<dbReference type="AlphaFoldDB" id="A0A7J6SWL4"/>
<keyword evidence="2" id="KW-0507">mRNA processing</keyword>
<dbReference type="SUPFAM" id="SSF50182">
    <property type="entry name" value="Sm-like ribonucleoproteins"/>
    <property type="match status" value="1"/>
</dbReference>
<evidence type="ECO:0000256" key="1">
    <source>
        <dbReference type="ARBA" id="ARBA00006850"/>
    </source>
</evidence>
<sequence length="137" mass="15323">MPSHSSDSSHHGESMEELMIPSWITAISDSLDRLVLVLLRDDRKLIGRLMTYDQFGNIVLQNALERHIVDGLYADIDLGVMIIRGENILLFGEVDSLDMEPALQRASLGQVLAREEMNAELEAIKGRMDLAFLDDGL</sequence>
<evidence type="ECO:0000256" key="2">
    <source>
        <dbReference type="ARBA" id="ARBA00022664"/>
    </source>
</evidence>
<evidence type="ECO:0000259" key="5">
    <source>
        <dbReference type="PROSITE" id="PS52002"/>
    </source>
</evidence>
<dbReference type="PANTHER" id="PTHR15588">
    <property type="entry name" value="LSM1"/>
    <property type="match status" value="1"/>
</dbReference>
<organism evidence="6 7">
    <name type="scientific">Perkinsus olseni</name>
    <name type="common">Perkinsus atlanticus</name>
    <dbReference type="NCBI Taxonomy" id="32597"/>
    <lineage>
        <taxon>Eukaryota</taxon>
        <taxon>Sar</taxon>
        <taxon>Alveolata</taxon>
        <taxon>Perkinsozoa</taxon>
        <taxon>Perkinsea</taxon>
        <taxon>Perkinsida</taxon>
        <taxon>Perkinsidae</taxon>
        <taxon>Perkinsus</taxon>
    </lineage>
</organism>
<dbReference type="Gene3D" id="2.30.30.100">
    <property type="match status" value="1"/>
</dbReference>
<accession>A0A7J6SWL4</accession>
<proteinExistence type="inferred from homology"/>
<keyword evidence="3" id="KW-0694">RNA-binding</keyword>
<reference evidence="6 7" key="1">
    <citation type="submission" date="2020-04" db="EMBL/GenBank/DDBJ databases">
        <title>Perkinsus olseni comparative genomics.</title>
        <authorList>
            <person name="Bogema D.R."/>
        </authorList>
    </citation>
    <scope>NUCLEOTIDE SEQUENCE [LARGE SCALE GENOMIC DNA]</scope>
    <source>
        <strain evidence="6 7">ATCC PRA-207</strain>
    </source>
</reference>
<gene>
    <name evidence="6" type="primary">LSM1_2</name>
    <name evidence="6" type="ORF">FOZ63_004377</name>
</gene>
<dbReference type="GO" id="GO:1990904">
    <property type="term" value="C:ribonucleoprotein complex"/>
    <property type="evidence" value="ECO:0007669"/>
    <property type="project" value="UniProtKB-KW"/>
</dbReference>
<feature type="domain" description="Sm" evidence="5">
    <location>
        <begin position="22"/>
        <end position="97"/>
    </location>
</feature>
<dbReference type="PROSITE" id="PS52002">
    <property type="entry name" value="SM"/>
    <property type="match status" value="1"/>
</dbReference>
<keyword evidence="4" id="KW-0687">Ribonucleoprotein</keyword>
<evidence type="ECO:0000256" key="4">
    <source>
        <dbReference type="ARBA" id="ARBA00023274"/>
    </source>
</evidence>
<dbReference type="InterPro" id="IPR010920">
    <property type="entry name" value="LSM_dom_sf"/>
</dbReference>
<dbReference type="GO" id="GO:0003729">
    <property type="term" value="F:mRNA binding"/>
    <property type="evidence" value="ECO:0007669"/>
    <property type="project" value="TreeGrafter"/>
</dbReference>
<evidence type="ECO:0000256" key="3">
    <source>
        <dbReference type="ARBA" id="ARBA00022884"/>
    </source>
</evidence>
<dbReference type="OMA" id="MEDMMIP"/>
<comment type="similarity">
    <text evidence="1">Belongs to the snRNP Sm proteins family.</text>
</comment>
<dbReference type="SMART" id="SM00651">
    <property type="entry name" value="Sm"/>
    <property type="match status" value="1"/>
</dbReference>
<keyword evidence="7" id="KW-1185">Reference proteome</keyword>
<dbReference type="Pfam" id="PF01423">
    <property type="entry name" value="LSM"/>
    <property type="match status" value="1"/>
</dbReference>
<dbReference type="GO" id="GO:0000932">
    <property type="term" value="C:P-body"/>
    <property type="evidence" value="ECO:0007669"/>
    <property type="project" value="TreeGrafter"/>
</dbReference>
<dbReference type="InterPro" id="IPR044642">
    <property type="entry name" value="PTHR15588"/>
</dbReference>
<dbReference type="GO" id="GO:0000290">
    <property type="term" value="P:deadenylation-dependent decapping of nuclear-transcribed mRNA"/>
    <property type="evidence" value="ECO:0007669"/>
    <property type="project" value="TreeGrafter"/>
</dbReference>
<dbReference type="GO" id="GO:0006397">
    <property type="term" value="P:mRNA processing"/>
    <property type="evidence" value="ECO:0007669"/>
    <property type="project" value="UniProtKB-KW"/>
</dbReference>
<dbReference type="Proteomes" id="UP000553632">
    <property type="component" value="Unassembled WGS sequence"/>
</dbReference>
<evidence type="ECO:0000313" key="6">
    <source>
        <dbReference type="EMBL" id="KAF4737145.1"/>
    </source>
</evidence>
<dbReference type="InterPro" id="IPR047575">
    <property type="entry name" value="Sm"/>
</dbReference>
<dbReference type="GO" id="GO:1990726">
    <property type="term" value="C:Lsm1-7-Pat1 complex"/>
    <property type="evidence" value="ECO:0007669"/>
    <property type="project" value="TreeGrafter"/>
</dbReference>
<comment type="caution">
    <text evidence="6">The sequence shown here is derived from an EMBL/GenBank/DDBJ whole genome shotgun (WGS) entry which is preliminary data.</text>
</comment>
<dbReference type="InterPro" id="IPR001163">
    <property type="entry name" value="Sm_dom_euk/arc"/>
</dbReference>
<evidence type="ECO:0000313" key="7">
    <source>
        <dbReference type="Proteomes" id="UP000553632"/>
    </source>
</evidence>
<dbReference type="PANTHER" id="PTHR15588:SF8">
    <property type="entry name" value="U6 SNRNA-ASSOCIATED SM-LIKE PROTEIN LSM1"/>
    <property type="match status" value="1"/>
</dbReference>